<evidence type="ECO:0000313" key="1">
    <source>
        <dbReference type="EMBL" id="CAE0306910.1"/>
    </source>
</evidence>
<dbReference type="InterPro" id="IPR016181">
    <property type="entry name" value="Acyl_CoA_acyltransferase"/>
</dbReference>
<protein>
    <recommendedName>
        <fullName evidence="2">N-acetyltransferase domain-containing protein</fullName>
    </recommendedName>
</protein>
<proteinExistence type="predicted"/>
<dbReference type="Gene3D" id="3.40.630.30">
    <property type="match status" value="1"/>
</dbReference>
<sequence length="149" mass="17033">MTGRAATAADFDKLQPLFQANCQRMQYEWSKYEFAAKHILTNPEYGFIIMVEKADGQAVGFVSLTFEWSDWRNGVFFWMQGFQIDSTCDEATVVGTLKAALELHKASLDYQCCGIRLCSPKVLHTEAEQAIRAFDLKPSHYYIYHVDTV</sequence>
<dbReference type="AlphaFoldDB" id="A0A7S3HWA9"/>
<reference evidence="1" key="1">
    <citation type="submission" date="2021-01" db="EMBL/GenBank/DDBJ databases">
        <authorList>
            <person name="Corre E."/>
            <person name="Pelletier E."/>
            <person name="Niang G."/>
            <person name="Scheremetjew M."/>
            <person name="Finn R."/>
            <person name="Kale V."/>
            <person name="Holt S."/>
            <person name="Cochrane G."/>
            <person name="Meng A."/>
            <person name="Brown T."/>
            <person name="Cohen L."/>
        </authorList>
    </citation>
    <scope>NUCLEOTIDE SEQUENCE</scope>
    <source>
        <strain evidence="1">Fehren 1</strain>
    </source>
</reference>
<name>A0A7S3HWA9_9SPIT</name>
<accession>A0A7S3HWA9</accession>
<dbReference type="EMBL" id="HBIE01005760">
    <property type="protein sequence ID" value="CAE0306910.1"/>
    <property type="molecule type" value="Transcribed_RNA"/>
</dbReference>
<dbReference type="SUPFAM" id="SSF55729">
    <property type="entry name" value="Acyl-CoA N-acyltransferases (Nat)"/>
    <property type="match status" value="1"/>
</dbReference>
<evidence type="ECO:0008006" key="2">
    <source>
        <dbReference type="Google" id="ProtNLM"/>
    </source>
</evidence>
<gene>
    <name evidence="1" type="ORF">FEHR0123_LOCUS1817</name>
</gene>
<organism evidence="1">
    <name type="scientific">Favella ehrenbergii</name>
    <dbReference type="NCBI Taxonomy" id="182087"/>
    <lineage>
        <taxon>Eukaryota</taxon>
        <taxon>Sar</taxon>
        <taxon>Alveolata</taxon>
        <taxon>Ciliophora</taxon>
        <taxon>Intramacronucleata</taxon>
        <taxon>Spirotrichea</taxon>
        <taxon>Choreotrichia</taxon>
        <taxon>Tintinnida</taxon>
        <taxon>Xystonellidae</taxon>
        <taxon>Favella</taxon>
    </lineage>
</organism>